<keyword evidence="2" id="KW-1185">Reference proteome</keyword>
<comment type="caution">
    <text evidence="1">The sequence shown here is derived from an EMBL/GenBank/DDBJ whole genome shotgun (WGS) entry which is preliminary data.</text>
</comment>
<name>A0A9D4LFQ4_DREPO</name>
<dbReference type="AlphaFoldDB" id="A0A9D4LFQ4"/>
<proteinExistence type="predicted"/>
<dbReference type="EMBL" id="JAIWYP010000003">
    <property type="protein sequence ID" value="KAH3856959.1"/>
    <property type="molecule type" value="Genomic_DNA"/>
</dbReference>
<reference evidence="1" key="1">
    <citation type="journal article" date="2019" name="bioRxiv">
        <title>The Genome of the Zebra Mussel, Dreissena polymorpha: A Resource for Invasive Species Research.</title>
        <authorList>
            <person name="McCartney M.A."/>
            <person name="Auch B."/>
            <person name="Kono T."/>
            <person name="Mallez S."/>
            <person name="Zhang Y."/>
            <person name="Obille A."/>
            <person name="Becker A."/>
            <person name="Abrahante J.E."/>
            <person name="Garbe J."/>
            <person name="Badalamenti J.P."/>
            <person name="Herman A."/>
            <person name="Mangelson H."/>
            <person name="Liachko I."/>
            <person name="Sullivan S."/>
            <person name="Sone E.D."/>
            <person name="Koren S."/>
            <person name="Silverstein K.A.T."/>
            <person name="Beckman K.B."/>
            <person name="Gohl D.M."/>
        </authorList>
    </citation>
    <scope>NUCLEOTIDE SEQUENCE</scope>
    <source>
        <strain evidence="1">Duluth1</strain>
        <tissue evidence="1">Whole animal</tissue>
    </source>
</reference>
<protein>
    <submittedName>
        <fullName evidence="1">Uncharacterized protein</fullName>
    </submittedName>
</protein>
<dbReference type="Proteomes" id="UP000828390">
    <property type="component" value="Unassembled WGS sequence"/>
</dbReference>
<evidence type="ECO:0000313" key="2">
    <source>
        <dbReference type="Proteomes" id="UP000828390"/>
    </source>
</evidence>
<reference evidence="1" key="2">
    <citation type="submission" date="2020-11" db="EMBL/GenBank/DDBJ databases">
        <authorList>
            <person name="McCartney M.A."/>
            <person name="Auch B."/>
            <person name="Kono T."/>
            <person name="Mallez S."/>
            <person name="Becker A."/>
            <person name="Gohl D.M."/>
            <person name="Silverstein K.A.T."/>
            <person name="Koren S."/>
            <person name="Bechman K.B."/>
            <person name="Herman A."/>
            <person name="Abrahante J.E."/>
            <person name="Garbe J."/>
        </authorList>
    </citation>
    <scope>NUCLEOTIDE SEQUENCE</scope>
    <source>
        <strain evidence="1">Duluth1</strain>
        <tissue evidence="1">Whole animal</tissue>
    </source>
</reference>
<evidence type="ECO:0000313" key="1">
    <source>
        <dbReference type="EMBL" id="KAH3856959.1"/>
    </source>
</evidence>
<gene>
    <name evidence="1" type="ORF">DPMN_099555</name>
</gene>
<sequence>MSFDFEIGEVLLPEEIVIFPEDVGKVKTGAAKVELFPDIYVHLYKRCKSVHNVSSIE</sequence>
<organism evidence="1 2">
    <name type="scientific">Dreissena polymorpha</name>
    <name type="common">Zebra mussel</name>
    <name type="synonym">Mytilus polymorpha</name>
    <dbReference type="NCBI Taxonomy" id="45954"/>
    <lineage>
        <taxon>Eukaryota</taxon>
        <taxon>Metazoa</taxon>
        <taxon>Spiralia</taxon>
        <taxon>Lophotrochozoa</taxon>
        <taxon>Mollusca</taxon>
        <taxon>Bivalvia</taxon>
        <taxon>Autobranchia</taxon>
        <taxon>Heteroconchia</taxon>
        <taxon>Euheterodonta</taxon>
        <taxon>Imparidentia</taxon>
        <taxon>Neoheterodontei</taxon>
        <taxon>Myida</taxon>
        <taxon>Dreissenoidea</taxon>
        <taxon>Dreissenidae</taxon>
        <taxon>Dreissena</taxon>
    </lineage>
</organism>
<accession>A0A9D4LFQ4</accession>